<feature type="region of interest" description="Disordered" evidence="1">
    <location>
        <begin position="1"/>
        <end position="99"/>
    </location>
</feature>
<proteinExistence type="predicted"/>
<reference evidence="2 3" key="1">
    <citation type="submission" date="2018-07" db="EMBL/GenBank/DDBJ databases">
        <title>Arthrobacter sp. nov., isolated from raw cow's milk with high bacterial count.</title>
        <authorList>
            <person name="Hahne J."/>
            <person name="Isele D."/>
            <person name="Lipski A."/>
        </authorList>
    </citation>
    <scope>NUCLEOTIDE SEQUENCE [LARGE SCALE GENOMIC DNA]</scope>
    <source>
        <strain evidence="2 3">JZ R-183</strain>
    </source>
</reference>
<gene>
    <name evidence="2" type="ORF">DWQ67_01345</name>
</gene>
<organism evidence="2 3">
    <name type="scientific">Galactobacter caseinivorans</name>
    <dbReference type="NCBI Taxonomy" id="2676123"/>
    <lineage>
        <taxon>Bacteria</taxon>
        <taxon>Bacillati</taxon>
        <taxon>Actinomycetota</taxon>
        <taxon>Actinomycetes</taxon>
        <taxon>Micrococcales</taxon>
        <taxon>Micrococcaceae</taxon>
        <taxon>Galactobacter</taxon>
    </lineage>
</organism>
<evidence type="ECO:0000256" key="1">
    <source>
        <dbReference type="SAM" id="MobiDB-lite"/>
    </source>
</evidence>
<name>A0A496PM26_9MICC</name>
<protein>
    <submittedName>
        <fullName evidence="2">Uncharacterized protein</fullName>
    </submittedName>
</protein>
<sequence length="99" mass="11058">MTHLAGEPTVGSIQGWHAGEAKQAPDASEPSATDPSGDAASRQAQQRLEQQTDRPENVNRTENVNRPEHLNRPERTPAQRAEDAARLAWYQRDKPPHWS</sequence>
<dbReference type="Proteomes" id="UP000273119">
    <property type="component" value="Unassembled WGS sequence"/>
</dbReference>
<dbReference type="EMBL" id="QQXL01000001">
    <property type="protein sequence ID" value="RKW71519.1"/>
    <property type="molecule type" value="Genomic_DNA"/>
</dbReference>
<evidence type="ECO:0000313" key="2">
    <source>
        <dbReference type="EMBL" id="RKW71519.1"/>
    </source>
</evidence>
<feature type="compositionally biased region" description="Basic and acidic residues" evidence="1">
    <location>
        <begin position="50"/>
        <end position="99"/>
    </location>
</feature>
<comment type="caution">
    <text evidence="2">The sequence shown here is derived from an EMBL/GenBank/DDBJ whole genome shotgun (WGS) entry which is preliminary data.</text>
</comment>
<evidence type="ECO:0000313" key="3">
    <source>
        <dbReference type="Proteomes" id="UP000273119"/>
    </source>
</evidence>
<dbReference type="AlphaFoldDB" id="A0A496PM26"/>
<accession>A0A496PM26</accession>
<keyword evidence="3" id="KW-1185">Reference proteome</keyword>